<proteinExistence type="predicted"/>
<comment type="caution">
    <text evidence="2">The sequence shown here is derived from an EMBL/GenBank/DDBJ whole genome shotgun (WGS) entry which is preliminary data.</text>
</comment>
<accession>A0A6N8DVX1</accession>
<reference evidence="2 3" key="1">
    <citation type="submission" date="2019-11" db="EMBL/GenBank/DDBJ databases">
        <title>Whole-genome sequence of a Rhodoblastus acidophilus DSM 142.</title>
        <authorList>
            <person name="Kyndt J.A."/>
            <person name="Meyer T.E."/>
        </authorList>
    </citation>
    <scope>NUCLEOTIDE SEQUENCE [LARGE SCALE GENOMIC DNA]</scope>
    <source>
        <strain evidence="2 3">DSM 142</strain>
    </source>
</reference>
<dbReference type="EMBL" id="WNKS01000025">
    <property type="protein sequence ID" value="MTV33014.1"/>
    <property type="molecule type" value="Genomic_DNA"/>
</dbReference>
<dbReference type="Pfam" id="PF07750">
    <property type="entry name" value="GcrA"/>
    <property type="match status" value="1"/>
</dbReference>
<name>A0A6N8DVX1_RHOAC</name>
<dbReference type="Proteomes" id="UP000439113">
    <property type="component" value="Unassembled WGS sequence"/>
</dbReference>
<organism evidence="2 3">
    <name type="scientific">Rhodoblastus acidophilus</name>
    <name type="common">Rhodopseudomonas acidophila</name>
    <dbReference type="NCBI Taxonomy" id="1074"/>
    <lineage>
        <taxon>Bacteria</taxon>
        <taxon>Pseudomonadati</taxon>
        <taxon>Pseudomonadota</taxon>
        <taxon>Alphaproteobacteria</taxon>
        <taxon>Hyphomicrobiales</taxon>
        <taxon>Rhodoblastaceae</taxon>
        <taxon>Rhodoblastus</taxon>
    </lineage>
</organism>
<protein>
    <recommendedName>
        <fullName evidence="4">GcrA cell cycle regulator</fullName>
    </recommendedName>
</protein>
<gene>
    <name evidence="2" type="ORF">GJ654_18705</name>
</gene>
<feature type="region of interest" description="Disordered" evidence="1">
    <location>
        <begin position="59"/>
        <end position="110"/>
    </location>
</feature>
<dbReference type="RefSeq" id="WP_155447696.1">
    <property type="nucleotide sequence ID" value="NZ_JAOQNR010000024.1"/>
</dbReference>
<sequence length="201" mass="21452">MAGAFGNAKTREDHPSYRILTEAIAKGLSAAQVAVTTDLGSRNAVLGLAWRLGLRFKGARGGDTRSNASEKKRNEAASRLPPPPKADARAPSALPQVAGTEGAQSARSPSAPAIDLAVGEVALPESGRVQIAHLTERMCKWPIGHPGAEDFHFCGAGKPIDGGPYCAHHMGLAYESRETRQRRDNWHMRGVVRFSELRAPA</sequence>
<evidence type="ECO:0000313" key="3">
    <source>
        <dbReference type="Proteomes" id="UP000439113"/>
    </source>
</evidence>
<evidence type="ECO:0000256" key="1">
    <source>
        <dbReference type="SAM" id="MobiDB-lite"/>
    </source>
</evidence>
<evidence type="ECO:0008006" key="4">
    <source>
        <dbReference type="Google" id="ProtNLM"/>
    </source>
</evidence>
<evidence type="ECO:0000313" key="2">
    <source>
        <dbReference type="EMBL" id="MTV33014.1"/>
    </source>
</evidence>
<dbReference type="InterPro" id="IPR011681">
    <property type="entry name" value="GcrA"/>
</dbReference>
<dbReference type="AlphaFoldDB" id="A0A6N8DVX1"/>
<feature type="compositionally biased region" description="Basic and acidic residues" evidence="1">
    <location>
        <begin position="60"/>
        <end position="76"/>
    </location>
</feature>
<dbReference type="OrthoDB" id="9798071at2"/>